<keyword evidence="7" id="KW-0276">Fatty acid metabolism</keyword>
<dbReference type="InterPro" id="IPR001155">
    <property type="entry name" value="OxRdtase_FMN_N"/>
</dbReference>
<evidence type="ECO:0000256" key="10">
    <source>
        <dbReference type="ARBA" id="ARBA00023098"/>
    </source>
</evidence>
<name>A0AB40ATA2_DIOCR</name>
<gene>
    <name evidence="14" type="primary">LOC120253980</name>
</gene>
<dbReference type="GO" id="GO:0031408">
    <property type="term" value="P:oxylipin biosynthetic process"/>
    <property type="evidence" value="ECO:0007669"/>
    <property type="project" value="UniProtKB-KW"/>
</dbReference>
<reference evidence="14" key="1">
    <citation type="submission" date="2025-08" db="UniProtKB">
        <authorList>
            <consortium name="RefSeq"/>
        </authorList>
    </citation>
    <scope>IDENTIFICATION</scope>
</reference>
<evidence type="ECO:0000259" key="12">
    <source>
        <dbReference type="Pfam" id="PF00724"/>
    </source>
</evidence>
<evidence type="ECO:0000256" key="9">
    <source>
        <dbReference type="ARBA" id="ARBA00023002"/>
    </source>
</evidence>
<proteinExistence type="inferred from homology"/>
<dbReference type="FunFam" id="3.20.20.70:FF:000073">
    <property type="entry name" value="12-oxophytodienoate reductase 3"/>
    <property type="match status" value="1"/>
</dbReference>
<keyword evidence="5" id="KW-0288">FMN</keyword>
<dbReference type="PANTHER" id="PTHR22893:SF132">
    <property type="entry name" value="12-OXO-PHYTODIENOIC ACID REDUCTASE"/>
    <property type="match status" value="1"/>
</dbReference>
<dbReference type="GO" id="GO:0009695">
    <property type="term" value="P:jasmonic acid biosynthetic process"/>
    <property type="evidence" value="ECO:0007669"/>
    <property type="project" value="UniProtKB-ARBA"/>
</dbReference>
<evidence type="ECO:0000313" key="14">
    <source>
        <dbReference type="RefSeq" id="XP_039118077.1"/>
    </source>
</evidence>
<evidence type="ECO:0000256" key="4">
    <source>
        <dbReference type="ARBA" id="ARBA00022630"/>
    </source>
</evidence>
<dbReference type="InterPro" id="IPR045247">
    <property type="entry name" value="Oye-like"/>
</dbReference>
<evidence type="ECO:0000313" key="13">
    <source>
        <dbReference type="Proteomes" id="UP001515500"/>
    </source>
</evidence>
<dbReference type="Proteomes" id="UP001515500">
    <property type="component" value="Unplaced"/>
</dbReference>
<evidence type="ECO:0000256" key="7">
    <source>
        <dbReference type="ARBA" id="ARBA00022832"/>
    </source>
</evidence>
<comment type="cofactor">
    <cofactor evidence="1">
        <name>FMN</name>
        <dbReference type="ChEBI" id="CHEBI:58210"/>
    </cofactor>
</comment>
<keyword evidence="3" id="KW-0444">Lipid biosynthesis</keyword>
<dbReference type="RefSeq" id="XP_039118077.1">
    <property type="nucleotide sequence ID" value="XM_039262143.1"/>
</dbReference>
<dbReference type="InterPro" id="IPR013785">
    <property type="entry name" value="Aldolase_TIM"/>
</dbReference>
<dbReference type="AlphaFoldDB" id="A0AB40ATA2"/>
<keyword evidence="6" id="KW-0925">Oxylipin biosynthesis</keyword>
<sequence length="367" mass="41015">MAAKIPLLTPYKMGKFDLSHRVVLAPLTRTRSYGTVPQPHAILYYSQRTSKGGLLISEATGVSNTAQGYPESPGIWTKEQVEAWKPIVKAVHDKGGVFFCQLGHVGRVSSYGYQPNGQAPISSTDQPMPDQTHLDGTVEEYSPPRRLRTDEIPQIVNDFRLTARNAIEAGFDGIEIHGAHGYLLEQFMKDSVNDRTDEYGGSLENRCRLAIEVIEAIVNEIGADRVGVRLSPFADYMEAWDSNPEALGLYMVRALNKFGILYCHMVEPRMAIVDGRQQIPHRLLNLRKAFKGTFIAAGGYDRDEGNKVVAEGYTDLVAYGRLFLANPDLPKRFELEATLNKYNRLTFYTQDPVIGYTDYPFLDEASA</sequence>
<organism evidence="13 14">
    <name type="scientific">Dioscorea cayennensis subsp. rotundata</name>
    <name type="common">White Guinea yam</name>
    <name type="synonym">Dioscorea rotundata</name>
    <dbReference type="NCBI Taxonomy" id="55577"/>
    <lineage>
        <taxon>Eukaryota</taxon>
        <taxon>Viridiplantae</taxon>
        <taxon>Streptophyta</taxon>
        <taxon>Embryophyta</taxon>
        <taxon>Tracheophyta</taxon>
        <taxon>Spermatophyta</taxon>
        <taxon>Magnoliopsida</taxon>
        <taxon>Liliopsida</taxon>
        <taxon>Dioscoreales</taxon>
        <taxon>Dioscoreaceae</taxon>
        <taxon>Dioscorea</taxon>
    </lineage>
</organism>
<dbReference type="GO" id="GO:0016491">
    <property type="term" value="F:oxidoreductase activity"/>
    <property type="evidence" value="ECO:0007669"/>
    <property type="project" value="UniProtKB-KW"/>
</dbReference>
<dbReference type="GO" id="GO:0010181">
    <property type="term" value="F:FMN binding"/>
    <property type="evidence" value="ECO:0007669"/>
    <property type="project" value="InterPro"/>
</dbReference>
<dbReference type="Gene3D" id="3.20.20.70">
    <property type="entry name" value="Aldolase class I"/>
    <property type="match status" value="1"/>
</dbReference>
<dbReference type="SUPFAM" id="SSF51395">
    <property type="entry name" value="FMN-linked oxidoreductases"/>
    <property type="match status" value="1"/>
</dbReference>
<keyword evidence="9" id="KW-0560">Oxidoreductase</keyword>
<keyword evidence="10" id="KW-0443">Lipid metabolism</keyword>
<feature type="domain" description="NADH:flavin oxidoreductase/NADH oxidase N-terminal" evidence="12">
    <location>
        <begin position="7"/>
        <end position="335"/>
    </location>
</feature>
<evidence type="ECO:0000256" key="2">
    <source>
        <dbReference type="ARBA" id="ARBA00005979"/>
    </source>
</evidence>
<evidence type="ECO:0000256" key="6">
    <source>
        <dbReference type="ARBA" id="ARBA00022767"/>
    </source>
</evidence>
<keyword evidence="13" id="KW-1185">Reference proteome</keyword>
<keyword evidence="4" id="KW-0285">Flavoprotein</keyword>
<evidence type="ECO:0000256" key="8">
    <source>
        <dbReference type="ARBA" id="ARBA00022857"/>
    </source>
</evidence>
<dbReference type="CDD" id="cd02933">
    <property type="entry name" value="OYE_like_FMN"/>
    <property type="match status" value="1"/>
</dbReference>
<evidence type="ECO:0000256" key="1">
    <source>
        <dbReference type="ARBA" id="ARBA00001917"/>
    </source>
</evidence>
<dbReference type="Pfam" id="PF00724">
    <property type="entry name" value="Oxidored_FMN"/>
    <property type="match status" value="1"/>
</dbReference>
<keyword evidence="11" id="KW-0275">Fatty acid biosynthesis</keyword>
<evidence type="ECO:0000256" key="11">
    <source>
        <dbReference type="ARBA" id="ARBA00023160"/>
    </source>
</evidence>
<evidence type="ECO:0000256" key="3">
    <source>
        <dbReference type="ARBA" id="ARBA00022516"/>
    </source>
</evidence>
<dbReference type="GeneID" id="120253980"/>
<evidence type="ECO:0000256" key="5">
    <source>
        <dbReference type="ARBA" id="ARBA00022643"/>
    </source>
</evidence>
<comment type="similarity">
    <text evidence="2">Belongs to the NADH:flavin oxidoreductase/NADH oxidase family.</text>
</comment>
<keyword evidence="8" id="KW-0521">NADP</keyword>
<accession>A0AB40ATA2</accession>
<protein>
    <submittedName>
        <fullName evidence="14">12-oxophytodienoate reductase 5 isoform X1</fullName>
    </submittedName>
</protein>
<dbReference type="PANTHER" id="PTHR22893">
    <property type="entry name" value="NADH OXIDOREDUCTASE-RELATED"/>
    <property type="match status" value="1"/>
</dbReference>